<protein>
    <submittedName>
        <fullName evidence="3">UDP-glycosyltransferase 83A1</fullName>
    </submittedName>
</protein>
<dbReference type="GO" id="GO:0080044">
    <property type="term" value="F:quercetin 7-O-glucosyltransferase activity"/>
    <property type="evidence" value="ECO:0007669"/>
    <property type="project" value="TreeGrafter"/>
</dbReference>
<dbReference type="AlphaFoldDB" id="A0AAW2PK45"/>
<reference evidence="3" key="1">
    <citation type="submission" date="2020-06" db="EMBL/GenBank/DDBJ databases">
        <authorList>
            <person name="Li T."/>
            <person name="Hu X."/>
            <person name="Zhang T."/>
            <person name="Song X."/>
            <person name="Zhang H."/>
            <person name="Dai N."/>
            <person name="Sheng W."/>
            <person name="Hou X."/>
            <person name="Wei L."/>
        </authorList>
    </citation>
    <scope>NUCLEOTIDE SEQUENCE</scope>
    <source>
        <strain evidence="3">G02</strain>
        <tissue evidence="3">Leaf</tissue>
    </source>
</reference>
<dbReference type="GO" id="GO:0080043">
    <property type="term" value="F:quercetin 3-O-glucosyltransferase activity"/>
    <property type="evidence" value="ECO:0007669"/>
    <property type="project" value="TreeGrafter"/>
</dbReference>
<dbReference type="InterPro" id="IPR002213">
    <property type="entry name" value="UDP_glucos_trans"/>
</dbReference>
<name>A0AAW2PK45_SESRA</name>
<keyword evidence="2" id="KW-0808">Transferase</keyword>
<evidence type="ECO:0000256" key="2">
    <source>
        <dbReference type="ARBA" id="ARBA00022679"/>
    </source>
</evidence>
<sequence length="339" mass="37078">MAAIAKGKRPHVLAVPFPAQGHVTPLMKLSRLIANHGIKDTKDKEEDTMVLTSIPDGLGPDDDRNDTFKLIESLRSTMAASLTDLIDKINCSNGDEKVSCIVADITVGWVLEVAERRGAEPVGFAPAAAASLAVTLHIPKLIERGNLDGNACELTPKLLPVGPLLNISNCKSTGNFSNFLCEDTSCLSWLDDKLATSVVYISFGSLAVFSQHQLDELALGLELSGRPFLWVVRSDLANGARAEYPNGFMERVAGIGKIVEWAPQEKKYICQKWKIGLGIDVDENGMRTRHEIKMKIEILLSNEDLKTNAVKLKEMVEESVDRGGSSFKNFGNFIYHLKG</sequence>
<dbReference type="PANTHER" id="PTHR11926:SF1412">
    <property type="entry name" value="UDP-GLYCOSYLTRANSFERASE 83A1-LIKE"/>
    <property type="match status" value="1"/>
</dbReference>
<comment type="similarity">
    <text evidence="1">Belongs to the UDP-glycosyltransferase family.</text>
</comment>
<proteinExistence type="inferred from homology"/>
<gene>
    <name evidence="3" type="ORF">Sradi_3985700</name>
</gene>
<dbReference type="SUPFAM" id="SSF53756">
    <property type="entry name" value="UDP-Glycosyltransferase/glycogen phosphorylase"/>
    <property type="match status" value="1"/>
</dbReference>
<comment type="caution">
    <text evidence="3">The sequence shown here is derived from an EMBL/GenBank/DDBJ whole genome shotgun (WGS) entry which is preliminary data.</text>
</comment>
<dbReference type="PANTHER" id="PTHR11926">
    <property type="entry name" value="GLUCOSYL/GLUCURONOSYL TRANSFERASES"/>
    <property type="match status" value="1"/>
</dbReference>
<dbReference type="CDD" id="cd03784">
    <property type="entry name" value="GT1_Gtf-like"/>
    <property type="match status" value="1"/>
</dbReference>
<accession>A0AAW2PK45</accession>
<organism evidence="3">
    <name type="scientific">Sesamum radiatum</name>
    <name type="common">Black benniseed</name>
    <dbReference type="NCBI Taxonomy" id="300843"/>
    <lineage>
        <taxon>Eukaryota</taxon>
        <taxon>Viridiplantae</taxon>
        <taxon>Streptophyta</taxon>
        <taxon>Embryophyta</taxon>
        <taxon>Tracheophyta</taxon>
        <taxon>Spermatophyta</taxon>
        <taxon>Magnoliopsida</taxon>
        <taxon>eudicotyledons</taxon>
        <taxon>Gunneridae</taxon>
        <taxon>Pentapetalae</taxon>
        <taxon>asterids</taxon>
        <taxon>lamiids</taxon>
        <taxon>Lamiales</taxon>
        <taxon>Pedaliaceae</taxon>
        <taxon>Sesamum</taxon>
    </lineage>
</organism>
<evidence type="ECO:0000313" key="3">
    <source>
        <dbReference type="EMBL" id="KAL0355388.1"/>
    </source>
</evidence>
<evidence type="ECO:0000256" key="1">
    <source>
        <dbReference type="ARBA" id="ARBA00009995"/>
    </source>
</evidence>
<reference evidence="3" key="2">
    <citation type="journal article" date="2024" name="Plant">
        <title>Genomic evolution and insights into agronomic trait innovations of Sesamum species.</title>
        <authorList>
            <person name="Miao H."/>
            <person name="Wang L."/>
            <person name="Qu L."/>
            <person name="Liu H."/>
            <person name="Sun Y."/>
            <person name="Le M."/>
            <person name="Wang Q."/>
            <person name="Wei S."/>
            <person name="Zheng Y."/>
            <person name="Lin W."/>
            <person name="Duan Y."/>
            <person name="Cao H."/>
            <person name="Xiong S."/>
            <person name="Wang X."/>
            <person name="Wei L."/>
            <person name="Li C."/>
            <person name="Ma Q."/>
            <person name="Ju M."/>
            <person name="Zhao R."/>
            <person name="Li G."/>
            <person name="Mu C."/>
            <person name="Tian Q."/>
            <person name="Mei H."/>
            <person name="Zhang T."/>
            <person name="Gao T."/>
            <person name="Zhang H."/>
        </authorList>
    </citation>
    <scope>NUCLEOTIDE SEQUENCE</scope>
    <source>
        <strain evidence="3">G02</strain>
    </source>
</reference>
<dbReference type="EMBL" id="JACGWJ010000017">
    <property type="protein sequence ID" value="KAL0355388.1"/>
    <property type="molecule type" value="Genomic_DNA"/>
</dbReference>
<dbReference type="Gene3D" id="3.40.50.2000">
    <property type="entry name" value="Glycogen Phosphorylase B"/>
    <property type="match status" value="5"/>
</dbReference>